<protein>
    <recommendedName>
        <fullName evidence="4">AB hydrolase-1 domain-containing protein</fullName>
    </recommendedName>
</protein>
<dbReference type="PANTHER" id="PTHR43037:SF5">
    <property type="entry name" value="FERULOYL ESTERASE"/>
    <property type="match status" value="1"/>
</dbReference>
<dbReference type="InterPro" id="IPR050955">
    <property type="entry name" value="Plant_Biomass_Hydrol_Est"/>
</dbReference>
<dbReference type="KEGG" id="bbae:FRD01_12640"/>
<feature type="compositionally biased region" description="Acidic residues" evidence="3">
    <location>
        <begin position="34"/>
        <end position="46"/>
    </location>
</feature>
<name>A0A5B8XSA0_9DELT</name>
<reference evidence="5 6" key="1">
    <citation type="submission" date="2019-08" db="EMBL/GenBank/DDBJ databases">
        <authorList>
            <person name="Liang Q."/>
        </authorList>
    </citation>
    <scope>NUCLEOTIDE SEQUENCE [LARGE SCALE GENOMIC DNA]</scope>
    <source>
        <strain evidence="5 6">V1718</strain>
    </source>
</reference>
<dbReference type="Pfam" id="PF00561">
    <property type="entry name" value="Abhydrolase_1"/>
    <property type="match status" value="1"/>
</dbReference>
<evidence type="ECO:0000256" key="3">
    <source>
        <dbReference type="SAM" id="MobiDB-lite"/>
    </source>
</evidence>
<dbReference type="PROSITE" id="PS51257">
    <property type="entry name" value="PROKAR_LIPOPROTEIN"/>
    <property type="match status" value="1"/>
</dbReference>
<accession>A0A5B8XSA0</accession>
<gene>
    <name evidence="5" type="ORF">FRD01_12640</name>
</gene>
<feature type="domain" description="AB hydrolase-1" evidence="4">
    <location>
        <begin position="107"/>
        <end position="235"/>
    </location>
</feature>
<dbReference type="Gene3D" id="3.40.50.1820">
    <property type="entry name" value="alpha/beta hydrolase"/>
    <property type="match status" value="1"/>
</dbReference>
<evidence type="ECO:0000259" key="4">
    <source>
        <dbReference type="Pfam" id="PF00561"/>
    </source>
</evidence>
<sequence>MREFKSWIFLSALVFGLGCSESNSRSTPGVVDNPDAETVSDMEAEGDTGAVEDQGTELDQSPGGDQGPSVDMGEPDFGEPDISPMGGDRAVTPLMPANYDPRQPAGLVISLHGYGGSGPIQRSYFGLDNVLSENGYIFLAPNGTRDTSSQFWNATDACCNFYGSTVDDVAYLSGLIDEAQARFNIDPNKVFFVGHSNGGFMSYRMACELSDRITGIVSLAGATFEDAGDCEPAEGVSVVQVHGTLDATVLYDGGVFFGGTYPGAEESVERWVGYNECDAEGEEIGRLDISAELGEETLVTRWSGCRDGARVELWRMDGAGHIPGLNSGFADAVVSYFNSL</sequence>
<dbReference type="InterPro" id="IPR029058">
    <property type="entry name" value="AB_hydrolase_fold"/>
</dbReference>
<dbReference type="OrthoDB" id="9767239at2"/>
<proteinExistence type="predicted"/>
<dbReference type="EMBL" id="CP042467">
    <property type="protein sequence ID" value="QED28067.1"/>
    <property type="molecule type" value="Genomic_DNA"/>
</dbReference>
<organism evidence="5 6">
    <name type="scientific">Microvenator marinus</name>
    <dbReference type="NCBI Taxonomy" id="2600177"/>
    <lineage>
        <taxon>Bacteria</taxon>
        <taxon>Deltaproteobacteria</taxon>
        <taxon>Bradymonadales</taxon>
        <taxon>Microvenatoraceae</taxon>
        <taxon>Microvenator</taxon>
    </lineage>
</organism>
<feature type="region of interest" description="Disordered" evidence="3">
    <location>
        <begin position="21"/>
        <end position="88"/>
    </location>
</feature>
<dbReference type="AlphaFoldDB" id="A0A5B8XSA0"/>
<dbReference type="RefSeq" id="WP_146960164.1">
    <property type="nucleotide sequence ID" value="NZ_CP042467.1"/>
</dbReference>
<keyword evidence="6" id="KW-1185">Reference proteome</keyword>
<dbReference type="GO" id="GO:0016787">
    <property type="term" value="F:hydrolase activity"/>
    <property type="evidence" value="ECO:0007669"/>
    <property type="project" value="UniProtKB-KW"/>
</dbReference>
<keyword evidence="1" id="KW-0732">Signal</keyword>
<evidence type="ECO:0000313" key="5">
    <source>
        <dbReference type="EMBL" id="QED28067.1"/>
    </source>
</evidence>
<keyword evidence="2" id="KW-0378">Hydrolase</keyword>
<dbReference type="PANTHER" id="PTHR43037">
    <property type="entry name" value="UNNAMED PRODUCT-RELATED"/>
    <property type="match status" value="1"/>
</dbReference>
<evidence type="ECO:0000313" key="6">
    <source>
        <dbReference type="Proteomes" id="UP000321595"/>
    </source>
</evidence>
<dbReference type="InterPro" id="IPR000073">
    <property type="entry name" value="AB_hydrolase_1"/>
</dbReference>
<evidence type="ECO:0000256" key="2">
    <source>
        <dbReference type="ARBA" id="ARBA00022801"/>
    </source>
</evidence>
<dbReference type="Proteomes" id="UP000321595">
    <property type="component" value="Chromosome"/>
</dbReference>
<dbReference type="SUPFAM" id="SSF53474">
    <property type="entry name" value="alpha/beta-Hydrolases"/>
    <property type="match status" value="1"/>
</dbReference>
<evidence type="ECO:0000256" key="1">
    <source>
        <dbReference type="ARBA" id="ARBA00022729"/>
    </source>
</evidence>